<name>A0A3S1AW28_9CYAN</name>
<dbReference type="OrthoDB" id="9791837at2"/>
<dbReference type="EMBL" id="RSCL01000001">
    <property type="protein sequence ID" value="RUT10195.1"/>
    <property type="molecule type" value="Genomic_DNA"/>
</dbReference>
<reference evidence="1" key="2">
    <citation type="journal article" date="2019" name="Genome Biol. Evol.">
        <title>Day and night: Metabolic profiles and evolutionary relationships of six axenic non-marine cyanobacteria.</title>
        <authorList>
            <person name="Will S.E."/>
            <person name="Henke P."/>
            <person name="Boedeker C."/>
            <person name="Huang S."/>
            <person name="Brinkmann H."/>
            <person name="Rohde M."/>
            <person name="Jarek M."/>
            <person name="Friedl T."/>
            <person name="Seufert S."/>
            <person name="Schumacher M."/>
            <person name="Overmann J."/>
            <person name="Neumann-Schaal M."/>
            <person name="Petersen J."/>
        </authorList>
    </citation>
    <scope>NUCLEOTIDE SEQUENCE [LARGE SCALE GENOMIC DNA]</scope>
    <source>
        <strain evidence="1">PCC 7102</strain>
    </source>
</reference>
<evidence type="ECO:0000313" key="1">
    <source>
        <dbReference type="EMBL" id="RUT10195.1"/>
    </source>
</evidence>
<reference evidence="1" key="1">
    <citation type="submission" date="2018-12" db="EMBL/GenBank/DDBJ databases">
        <authorList>
            <person name="Will S."/>
            <person name="Neumann-Schaal M."/>
            <person name="Henke P."/>
        </authorList>
    </citation>
    <scope>NUCLEOTIDE SEQUENCE</scope>
    <source>
        <strain evidence="1">PCC 7102</strain>
    </source>
</reference>
<keyword evidence="2" id="KW-1185">Reference proteome</keyword>
<comment type="caution">
    <text evidence="1">The sequence shown here is derived from an EMBL/GenBank/DDBJ whole genome shotgun (WGS) entry which is preliminary data.</text>
</comment>
<protein>
    <submittedName>
        <fullName evidence="1">Uncharacterized protein</fullName>
    </submittedName>
</protein>
<proteinExistence type="predicted"/>
<evidence type="ECO:0000313" key="2">
    <source>
        <dbReference type="Proteomes" id="UP000271624"/>
    </source>
</evidence>
<accession>A0A3S1AW28</accession>
<dbReference type="Proteomes" id="UP000271624">
    <property type="component" value="Unassembled WGS sequence"/>
</dbReference>
<organism evidence="1 2">
    <name type="scientific">Dulcicalothrix desertica PCC 7102</name>
    <dbReference type="NCBI Taxonomy" id="232991"/>
    <lineage>
        <taxon>Bacteria</taxon>
        <taxon>Bacillati</taxon>
        <taxon>Cyanobacteriota</taxon>
        <taxon>Cyanophyceae</taxon>
        <taxon>Nostocales</taxon>
        <taxon>Calotrichaceae</taxon>
        <taxon>Dulcicalothrix</taxon>
    </lineage>
</organism>
<dbReference type="RefSeq" id="WP_158632758.1">
    <property type="nucleotide sequence ID" value="NZ_RSCL01000001.1"/>
</dbReference>
<sequence length="49" mass="5863">MSEDKEFYDIPEVLKYYIAHRRRPDNPNDALERPIFLELAGNARKSGYY</sequence>
<gene>
    <name evidence="1" type="ORF">DSM106972_006900</name>
</gene>
<dbReference type="AlphaFoldDB" id="A0A3S1AW28"/>